<evidence type="ECO:0000313" key="2">
    <source>
        <dbReference type="Proteomes" id="UP000038045"/>
    </source>
</evidence>
<dbReference type="Pfam" id="PF00071">
    <property type="entry name" value="Ras"/>
    <property type="match status" value="1"/>
</dbReference>
<evidence type="ECO:0000313" key="3">
    <source>
        <dbReference type="WBParaSite" id="PTRK_0001115300.1"/>
    </source>
</evidence>
<dbReference type="PROSITE" id="PS51419">
    <property type="entry name" value="RAB"/>
    <property type="match status" value="1"/>
</dbReference>
<dbReference type="PANTHER" id="PTHR36935:SF1">
    <property type="entry name" value="RAS FAMILY PROTEIN"/>
    <property type="match status" value="1"/>
</dbReference>
<proteinExistence type="predicted"/>
<evidence type="ECO:0000256" key="1">
    <source>
        <dbReference type="SAM" id="MobiDB-lite"/>
    </source>
</evidence>
<dbReference type="PANTHER" id="PTHR36935">
    <property type="entry name" value="PROTEIN CBG00261"/>
    <property type="match status" value="1"/>
</dbReference>
<feature type="region of interest" description="Disordered" evidence="1">
    <location>
        <begin position="267"/>
        <end position="304"/>
    </location>
</feature>
<reference evidence="3" key="1">
    <citation type="submission" date="2017-02" db="UniProtKB">
        <authorList>
            <consortium name="WormBaseParasite"/>
        </authorList>
    </citation>
    <scope>IDENTIFICATION</scope>
</reference>
<dbReference type="InterPro" id="IPR001806">
    <property type="entry name" value="Small_GTPase"/>
</dbReference>
<sequence>MTIRNEFTFDRNITQSTEFSDSGIESIEEKVVKKKTLPEYKIAFIGNHSKYTFLEKLKQSSKKYEKHVKYQDVHYMNYIVNGSEIVLELFEHGTEHTGAREMAIRKAEGIILFYSAMSMESYHQLVNCVDDFKRRKKDKKSTPIYLISNEDPVSVNDYIENESSDMISSTSEGYESEDVPTQNYPINIKRKSMEKIKEFSEEALMSRIPTQEGESLAKAISSDCRYLSINVKDYDKITEFVSELILKINSSSSEKIKLMKHKENKKTLSKIVEKKMKSEKSSRNNSEKISKIKDNNQSAVCNIQ</sequence>
<accession>A0A0N4ZRL9</accession>
<dbReference type="STRING" id="131310.A0A0N4ZRL9"/>
<dbReference type="WBParaSite" id="PTRK_0001115300.1">
    <property type="protein sequence ID" value="PTRK_0001115300.1"/>
    <property type="gene ID" value="PTRK_0001115300"/>
</dbReference>
<dbReference type="Proteomes" id="UP000038045">
    <property type="component" value="Unplaced"/>
</dbReference>
<dbReference type="SUPFAM" id="SSF52540">
    <property type="entry name" value="P-loop containing nucleoside triphosphate hydrolases"/>
    <property type="match status" value="1"/>
</dbReference>
<dbReference type="Gene3D" id="3.40.50.300">
    <property type="entry name" value="P-loop containing nucleotide triphosphate hydrolases"/>
    <property type="match status" value="1"/>
</dbReference>
<dbReference type="GO" id="GO:0003924">
    <property type="term" value="F:GTPase activity"/>
    <property type="evidence" value="ECO:0007669"/>
    <property type="project" value="InterPro"/>
</dbReference>
<organism evidence="2 3">
    <name type="scientific">Parastrongyloides trichosuri</name>
    <name type="common">Possum-specific nematode worm</name>
    <dbReference type="NCBI Taxonomy" id="131310"/>
    <lineage>
        <taxon>Eukaryota</taxon>
        <taxon>Metazoa</taxon>
        <taxon>Ecdysozoa</taxon>
        <taxon>Nematoda</taxon>
        <taxon>Chromadorea</taxon>
        <taxon>Rhabditida</taxon>
        <taxon>Tylenchina</taxon>
        <taxon>Panagrolaimomorpha</taxon>
        <taxon>Strongyloidoidea</taxon>
        <taxon>Strongyloididae</taxon>
        <taxon>Parastrongyloides</taxon>
    </lineage>
</organism>
<dbReference type="InterPro" id="IPR027417">
    <property type="entry name" value="P-loop_NTPase"/>
</dbReference>
<dbReference type="PROSITE" id="PS51421">
    <property type="entry name" value="RAS"/>
    <property type="match status" value="1"/>
</dbReference>
<keyword evidence="2" id="KW-1185">Reference proteome</keyword>
<feature type="compositionally biased region" description="Polar residues" evidence="1">
    <location>
        <begin position="295"/>
        <end position="304"/>
    </location>
</feature>
<feature type="compositionally biased region" description="Basic and acidic residues" evidence="1">
    <location>
        <begin position="271"/>
        <end position="294"/>
    </location>
</feature>
<protein>
    <submittedName>
        <fullName evidence="3">Ras family protein</fullName>
    </submittedName>
</protein>
<dbReference type="AlphaFoldDB" id="A0A0N4ZRL9"/>
<name>A0A0N4ZRL9_PARTI</name>
<dbReference type="GO" id="GO:0005525">
    <property type="term" value="F:GTP binding"/>
    <property type="evidence" value="ECO:0007669"/>
    <property type="project" value="InterPro"/>
</dbReference>